<name>A0A504YFM3_FASGI</name>
<dbReference type="InterPro" id="IPR029021">
    <property type="entry name" value="Prot-tyrosine_phosphatase-like"/>
</dbReference>
<reference evidence="4 5" key="1">
    <citation type="submission" date="2019-04" db="EMBL/GenBank/DDBJ databases">
        <title>Annotation for the trematode Fasciola gigantica.</title>
        <authorList>
            <person name="Choi Y.-J."/>
        </authorList>
    </citation>
    <scope>NUCLEOTIDE SEQUENCE [LARGE SCALE GENOMIC DNA]</scope>
    <source>
        <strain evidence="4">Uganda_cow_1</strain>
    </source>
</reference>
<evidence type="ECO:0000259" key="3">
    <source>
        <dbReference type="PROSITE" id="PS51339"/>
    </source>
</evidence>
<dbReference type="OrthoDB" id="271628at2759"/>
<dbReference type="STRING" id="46835.A0A504YFM3"/>
<dbReference type="InterPro" id="IPR030564">
    <property type="entry name" value="Myotubularin"/>
</dbReference>
<dbReference type="AlphaFoldDB" id="A0A504YFM3"/>
<dbReference type="GO" id="GO:0046856">
    <property type="term" value="P:phosphatidylinositol dephosphorylation"/>
    <property type="evidence" value="ECO:0007669"/>
    <property type="project" value="TreeGrafter"/>
</dbReference>
<dbReference type="Pfam" id="PF21098">
    <property type="entry name" value="PH-GRAM_MTMR6-like"/>
    <property type="match status" value="1"/>
</dbReference>
<organism evidence="4 5">
    <name type="scientific">Fasciola gigantica</name>
    <name type="common">Giant liver fluke</name>
    <dbReference type="NCBI Taxonomy" id="46835"/>
    <lineage>
        <taxon>Eukaryota</taxon>
        <taxon>Metazoa</taxon>
        <taxon>Spiralia</taxon>
        <taxon>Lophotrochozoa</taxon>
        <taxon>Platyhelminthes</taxon>
        <taxon>Trematoda</taxon>
        <taxon>Digenea</taxon>
        <taxon>Plagiorchiida</taxon>
        <taxon>Echinostomata</taxon>
        <taxon>Echinostomatoidea</taxon>
        <taxon>Fasciolidae</taxon>
        <taxon>Fasciola</taxon>
    </lineage>
</organism>
<dbReference type="SUPFAM" id="SSF52799">
    <property type="entry name" value="(Phosphotyrosine protein) phosphatases II"/>
    <property type="match status" value="1"/>
</dbReference>
<comment type="similarity">
    <text evidence="1">Belongs to the protein-tyrosine phosphatase family. Non-receptor class myotubularin subfamily.</text>
</comment>
<proteinExistence type="inferred from homology"/>
<dbReference type="Gene3D" id="2.30.29.30">
    <property type="entry name" value="Pleckstrin-homology domain (PH domain)/Phosphotyrosine-binding domain (PTB)"/>
    <property type="match status" value="1"/>
</dbReference>
<feature type="domain" description="Myotubularin phosphatase" evidence="3">
    <location>
        <begin position="124"/>
        <end position="288"/>
    </location>
</feature>
<dbReference type="InterPro" id="IPR011993">
    <property type="entry name" value="PH-like_dom_sf"/>
</dbReference>
<comment type="caution">
    <text evidence="4">The sequence shown here is derived from an EMBL/GenBank/DDBJ whole genome shotgun (WGS) entry which is preliminary data.</text>
</comment>
<protein>
    <submittedName>
        <fullName evidence="4">Myotubularin protein 6</fullName>
    </submittedName>
</protein>
<evidence type="ECO:0000313" key="5">
    <source>
        <dbReference type="Proteomes" id="UP000316759"/>
    </source>
</evidence>
<feature type="binding site" evidence="2">
    <location>
        <begin position="273"/>
        <end position="274"/>
    </location>
    <ligand>
        <name>substrate</name>
    </ligand>
</feature>
<dbReference type="InterPro" id="IPR010569">
    <property type="entry name" value="Myotubularin-like_Pase_dom"/>
</dbReference>
<keyword evidence="5" id="KW-1185">Reference proteome</keyword>
<sequence length="288" mass="32710">MDRLCVTQVNNVFYLDHFDGNAHILGTLHLTLTHVFFIGASRRQEIWLNNQLISSVERLPLTTGGAPIIIRGKNFRVIQLILPRERDCHNVYTTIKRLMTVESVSELPCFCLSPPECGWSRTDGWNRFDMETQLRRFGLPNSTWELTNVNDDYQVCDTYPTVLCVPSNASKSMLKASARFRSRGRFPVLTYLHSNGKSALCRSSQPLAGFSSKCMEDQFLLEAIRLANPSCSVLYVVDTRPALNALTNRAQGKGYEDATVYRNIAIQFFDIENIHVVRNSLEKLLKGK</sequence>
<dbReference type="PROSITE" id="PS51339">
    <property type="entry name" value="PPASE_MYOTUBULARIN"/>
    <property type="match status" value="1"/>
</dbReference>
<dbReference type="Proteomes" id="UP000316759">
    <property type="component" value="Unassembled WGS sequence"/>
</dbReference>
<accession>A0A504YFM3</accession>
<dbReference type="GO" id="GO:0005737">
    <property type="term" value="C:cytoplasm"/>
    <property type="evidence" value="ECO:0007669"/>
    <property type="project" value="TreeGrafter"/>
</dbReference>
<dbReference type="GO" id="GO:0106018">
    <property type="term" value="F:phosphatidylinositol-3,5-bisphosphate phosphatase activity"/>
    <property type="evidence" value="ECO:0007669"/>
    <property type="project" value="TreeGrafter"/>
</dbReference>
<gene>
    <name evidence="4" type="ORF">FGIG_07427</name>
</gene>
<dbReference type="PANTHER" id="PTHR10807:SF8">
    <property type="entry name" value="PHOSPHATIDYLINOSITOL-3-PHOSPHATE PHOSPHATASE"/>
    <property type="match status" value="1"/>
</dbReference>
<evidence type="ECO:0000256" key="2">
    <source>
        <dbReference type="PIRSR" id="PIRSR630564-2"/>
    </source>
</evidence>
<evidence type="ECO:0000256" key="1">
    <source>
        <dbReference type="ARBA" id="ARBA00007471"/>
    </source>
</evidence>
<dbReference type="SUPFAM" id="SSF50729">
    <property type="entry name" value="PH domain-like"/>
    <property type="match status" value="1"/>
</dbReference>
<evidence type="ECO:0000313" key="4">
    <source>
        <dbReference type="EMBL" id="TPP59155.1"/>
    </source>
</evidence>
<dbReference type="InterPro" id="IPR048994">
    <property type="entry name" value="PH-GRAM_MTMR6-9"/>
</dbReference>
<dbReference type="GO" id="GO:0004438">
    <property type="term" value="F:phosphatidylinositol-3-phosphate phosphatase activity"/>
    <property type="evidence" value="ECO:0007669"/>
    <property type="project" value="TreeGrafter"/>
</dbReference>
<dbReference type="PANTHER" id="PTHR10807">
    <property type="entry name" value="MYOTUBULARIN-RELATED"/>
    <property type="match status" value="1"/>
</dbReference>
<dbReference type="Pfam" id="PF06602">
    <property type="entry name" value="Myotub-related"/>
    <property type="match status" value="1"/>
</dbReference>
<dbReference type="EMBL" id="SUNJ01011087">
    <property type="protein sequence ID" value="TPP59155.1"/>
    <property type="molecule type" value="Genomic_DNA"/>
</dbReference>